<keyword evidence="2" id="KW-1185">Reference proteome</keyword>
<dbReference type="RefSeq" id="WP_260348006.1">
    <property type="nucleotide sequence ID" value="NZ_JAOAOS010000002.1"/>
</dbReference>
<proteinExistence type="predicted"/>
<evidence type="ECO:0000313" key="2">
    <source>
        <dbReference type="Proteomes" id="UP001595976"/>
    </source>
</evidence>
<organism evidence="1 2">
    <name type="scientific">Bosea minatitlanensis</name>
    <dbReference type="NCBI Taxonomy" id="128782"/>
    <lineage>
        <taxon>Bacteria</taxon>
        <taxon>Pseudomonadati</taxon>
        <taxon>Pseudomonadota</taxon>
        <taxon>Alphaproteobacteria</taxon>
        <taxon>Hyphomicrobiales</taxon>
        <taxon>Boseaceae</taxon>
        <taxon>Bosea</taxon>
    </lineage>
</organism>
<accession>A0ABW0F1B1</accession>
<name>A0ABW0F1B1_9HYPH</name>
<protein>
    <submittedName>
        <fullName evidence="1">Uncharacterized protein</fullName>
    </submittedName>
</protein>
<reference evidence="2" key="1">
    <citation type="journal article" date="2019" name="Int. J. Syst. Evol. Microbiol.">
        <title>The Global Catalogue of Microorganisms (GCM) 10K type strain sequencing project: providing services to taxonomists for standard genome sequencing and annotation.</title>
        <authorList>
            <consortium name="The Broad Institute Genomics Platform"/>
            <consortium name="The Broad Institute Genome Sequencing Center for Infectious Disease"/>
            <person name="Wu L."/>
            <person name="Ma J."/>
        </authorList>
    </citation>
    <scope>NUCLEOTIDE SEQUENCE [LARGE SCALE GENOMIC DNA]</scope>
    <source>
        <strain evidence="2">CGMCC 1.15643</strain>
    </source>
</reference>
<gene>
    <name evidence="1" type="ORF">ACFPK2_07010</name>
</gene>
<evidence type="ECO:0000313" key="1">
    <source>
        <dbReference type="EMBL" id="MFC5292736.1"/>
    </source>
</evidence>
<comment type="caution">
    <text evidence="1">The sequence shown here is derived from an EMBL/GenBank/DDBJ whole genome shotgun (WGS) entry which is preliminary data.</text>
</comment>
<dbReference type="Proteomes" id="UP001595976">
    <property type="component" value="Unassembled WGS sequence"/>
</dbReference>
<sequence length="100" mass="10633">MTNHTPGPWRMTLDDFGDYTIQPQHEELAIAAVVNGEMRRMGGVSGEHEANAHVIVAAPDLLKAAKRALVTLKAQGESVRPGNVLGALDAAIQKAEGRHG</sequence>
<dbReference type="EMBL" id="JBHSLI010000002">
    <property type="protein sequence ID" value="MFC5292736.1"/>
    <property type="molecule type" value="Genomic_DNA"/>
</dbReference>